<sequence length="377" mass="41567">MNIFYSLFFLFGVIVSFFILLGIYLFRRGKIVVLSYSVAGGIVGLLISSLFPFFLAVPNDFGSDIFGFLTILSLSGIGFILGFLYGLRVLAKRTEATVVASSPSILQKTSRVIVGILVIIILAIALIPVSIQIGGKIQRSREDAKTIQSVKAASEKLDASCNDLGYYRNISATQSAFGYGSGCGDPPSTFYPYPEEFLKCREFVISYELKSINSHAVGKFIKIIAHGGWFPEPDTYRYAETKTCTKSPIISDEEKNPKIDIVYPKPGGIISQKGNGFITWMYRNIGDSFRLKLCLVDRPTVCDLYPDEFPKSNKNFMGEPTVSAPEIGAGSYLVPVPNPDYKRQNGFSTTIPGPLLLRLESVQNPEIFDTVEVQVTE</sequence>
<organism evidence="2 3">
    <name type="scientific">Candidatus Beckwithbacteria bacterium GW2011_GWC2_47_9</name>
    <dbReference type="NCBI Taxonomy" id="1618373"/>
    <lineage>
        <taxon>Bacteria</taxon>
        <taxon>Candidatus Beckwithiibacteriota</taxon>
    </lineage>
</organism>
<proteinExistence type="predicted"/>
<evidence type="ECO:0000313" key="3">
    <source>
        <dbReference type="Proteomes" id="UP000034772"/>
    </source>
</evidence>
<feature type="transmembrane region" description="Helical" evidence="1">
    <location>
        <begin position="112"/>
        <end position="131"/>
    </location>
</feature>
<keyword evidence="1" id="KW-1133">Transmembrane helix</keyword>
<evidence type="ECO:0000256" key="1">
    <source>
        <dbReference type="SAM" id="Phobius"/>
    </source>
</evidence>
<feature type="transmembrane region" description="Helical" evidence="1">
    <location>
        <begin position="6"/>
        <end position="26"/>
    </location>
</feature>
<evidence type="ECO:0000313" key="2">
    <source>
        <dbReference type="EMBL" id="KKU87359.1"/>
    </source>
</evidence>
<accession>A0A0G1TZX8</accession>
<keyword evidence="1" id="KW-0472">Membrane</keyword>
<gene>
    <name evidence="2" type="ORF">UY17_C0020G0005</name>
</gene>
<name>A0A0G1TZX8_9BACT</name>
<keyword evidence="1" id="KW-0812">Transmembrane</keyword>
<comment type="caution">
    <text evidence="2">The sequence shown here is derived from an EMBL/GenBank/DDBJ whole genome shotgun (WGS) entry which is preliminary data.</text>
</comment>
<dbReference type="EMBL" id="LCOZ01000020">
    <property type="protein sequence ID" value="KKU87359.1"/>
    <property type="molecule type" value="Genomic_DNA"/>
</dbReference>
<feature type="transmembrane region" description="Helical" evidence="1">
    <location>
        <begin position="33"/>
        <end position="54"/>
    </location>
</feature>
<protein>
    <submittedName>
        <fullName evidence="2">Uncharacterized protein</fullName>
    </submittedName>
</protein>
<feature type="transmembrane region" description="Helical" evidence="1">
    <location>
        <begin position="66"/>
        <end position="91"/>
    </location>
</feature>
<reference evidence="2 3" key="1">
    <citation type="journal article" date="2015" name="Nature">
        <title>rRNA introns, odd ribosomes, and small enigmatic genomes across a large radiation of phyla.</title>
        <authorList>
            <person name="Brown C.T."/>
            <person name="Hug L.A."/>
            <person name="Thomas B.C."/>
            <person name="Sharon I."/>
            <person name="Castelle C.J."/>
            <person name="Singh A."/>
            <person name="Wilkins M.J."/>
            <person name="Williams K.H."/>
            <person name="Banfield J.F."/>
        </authorList>
    </citation>
    <scope>NUCLEOTIDE SEQUENCE [LARGE SCALE GENOMIC DNA]</scope>
</reference>
<dbReference type="AlphaFoldDB" id="A0A0G1TZX8"/>
<dbReference type="Proteomes" id="UP000034772">
    <property type="component" value="Unassembled WGS sequence"/>
</dbReference>